<dbReference type="InterPro" id="IPR001054">
    <property type="entry name" value="A/G_cyclase"/>
</dbReference>
<evidence type="ECO:0000313" key="19">
    <source>
        <dbReference type="Proteomes" id="UP001163731"/>
    </source>
</evidence>
<evidence type="ECO:0000313" key="18">
    <source>
        <dbReference type="EMBL" id="MCW3169617.1"/>
    </source>
</evidence>
<dbReference type="EC" id="4.6.1.1" evidence="4"/>
<keyword evidence="12 15" id="KW-0472">Membrane</keyword>
<dbReference type="Pfam" id="PF00211">
    <property type="entry name" value="Guanylate_cyc"/>
    <property type="match status" value="1"/>
</dbReference>
<evidence type="ECO:0000256" key="13">
    <source>
        <dbReference type="ARBA" id="ARBA00023239"/>
    </source>
</evidence>
<evidence type="ECO:0000256" key="15">
    <source>
        <dbReference type="SAM" id="Phobius"/>
    </source>
</evidence>
<evidence type="ECO:0000256" key="14">
    <source>
        <dbReference type="RuleBase" id="RU000405"/>
    </source>
</evidence>
<evidence type="ECO:0000256" key="5">
    <source>
        <dbReference type="ARBA" id="ARBA00022692"/>
    </source>
</evidence>
<dbReference type="SUPFAM" id="SSF49785">
    <property type="entry name" value="Galactose-binding domain-like"/>
    <property type="match status" value="1"/>
</dbReference>
<dbReference type="RefSeq" id="WP_264750803.1">
    <property type="nucleotide sequence ID" value="NZ_JAPDHW010000009.1"/>
</dbReference>
<keyword evidence="11" id="KW-0115">cAMP biosynthesis</keyword>
<dbReference type="InterPro" id="IPR018297">
    <property type="entry name" value="A/G_cyclase_CS"/>
</dbReference>
<organism evidence="18 19">
    <name type="scientific">Chryseobacterium kimseyorum</name>
    <dbReference type="NCBI Taxonomy" id="2984028"/>
    <lineage>
        <taxon>Bacteria</taxon>
        <taxon>Pseudomonadati</taxon>
        <taxon>Bacteroidota</taxon>
        <taxon>Flavobacteriia</taxon>
        <taxon>Flavobacteriales</taxon>
        <taxon>Weeksellaceae</taxon>
        <taxon>Chryseobacterium group</taxon>
        <taxon>Chryseobacterium</taxon>
    </lineage>
</organism>
<evidence type="ECO:0000256" key="8">
    <source>
        <dbReference type="ARBA" id="ARBA00022840"/>
    </source>
</evidence>
<evidence type="ECO:0000256" key="7">
    <source>
        <dbReference type="ARBA" id="ARBA00022741"/>
    </source>
</evidence>
<protein>
    <recommendedName>
        <fullName evidence="4">adenylate cyclase</fullName>
        <ecNumber evidence="4">4.6.1.1</ecNumber>
    </recommendedName>
</protein>
<feature type="signal peptide" evidence="16">
    <location>
        <begin position="1"/>
        <end position="21"/>
    </location>
</feature>
<feature type="chain" id="PRO_5045563474" description="adenylate cyclase" evidence="16">
    <location>
        <begin position="22"/>
        <end position="667"/>
    </location>
</feature>
<evidence type="ECO:0000256" key="1">
    <source>
        <dbReference type="ARBA" id="ARBA00001593"/>
    </source>
</evidence>
<keyword evidence="16" id="KW-0732">Signal</keyword>
<keyword evidence="13 14" id="KW-0456">Lyase</keyword>
<evidence type="ECO:0000256" key="11">
    <source>
        <dbReference type="ARBA" id="ARBA00022998"/>
    </source>
</evidence>
<keyword evidence="6" id="KW-0479">Metal-binding</keyword>
<keyword evidence="5 15" id="KW-0812">Transmembrane</keyword>
<dbReference type="PROSITE" id="PS50125">
    <property type="entry name" value="GUANYLATE_CYCLASE_2"/>
    <property type="match status" value="1"/>
</dbReference>
<evidence type="ECO:0000259" key="17">
    <source>
        <dbReference type="PROSITE" id="PS50125"/>
    </source>
</evidence>
<feature type="transmembrane region" description="Helical" evidence="15">
    <location>
        <begin position="260"/>
        <end position="282"/>
    </location>
</feature>
<dbReference type="PANTHER" id="PTHR45627">
    <property type="entry name" value="ADENYLATE CYCLASE TYPE 1"/>
    <property type="match status" value="1"/>
</dbReference>
<dbReference type="EMBL" id="JAPDHW010000009">
    <property type="protein sequence ID" value="MCW3169617.1"/>
    <property type="molecule type" value="Genomic_DNA"/>
</dbReference>
<evidence type="ECO:0000256" key="9">
    <source>
        <dbReference type="ARBA" id="ARBA00022842"/>
    </source>
</evidence>
<dbReference type="InterPro" id="IPR008979">
    <property type="entry name" value="Galactose-bd-like_sf"/>
</dbReference>
<evidence type="ECO:0000256" key="6">
    <source>
        <dbReference type="ARBA" id="ARBA00022723"/>
    </source>
</evidence>
<reference evidence="18" key="1">
    <citation type="submission" date="2022-10" db="EMBL/GenBank/DDBJ databases">
        <title>Chryseobacterium babae sp. nov. isolated from the gut of the beetle Oryctes rhinoceros, and Chryseobacterium kimseyorum sp. nov., isolated from a stick insect rearing cage.</title>
        <authorList>
            <person name="Shelomi M."/>
            <person name="Han C.-J."/>
            <person name="Chen W.-M."/>
            <person name="Chen H.-K."/>
            <person name="Liaw S.-J."/>
            <person name="Muhle E."/>
            <person name="Clermont D."/>
        </authorList>
    </citation>
    <scope>NUCLEOTIDE SEQUENCE</scope>
    <source>
        <strain evidence="18">09-1422</strain>
    </source>
</reference>
<dbReference type="CDD" id="cd07302">
    <property type="entry name" value="CHD"/>
    <property type="match status" value="1"/>
</dbReference>
<sequence>MKKHLFFTFLFLLGMQTFCFAQNSREKPGIFTEKDIESGVSIKEKSKFFEGDNQVFASPKFDDSAWKNINFNSKKTYKKNTVYWIRYYFKIDSTLINKSLCFDIKQAGASEIYLNGQKIETVGKIGKENASEFKIRNNVPQIFSLDDTEINVIAIRFLPIVDEEKMTINYSPVALDLKLASTKEFMDEKIEMTQGFNFVAMLICGVFSALGFIHLLLFLFYRKALYNLYFSTYNLSIGLLSYMVLSFYEITDPADVDTFGFLSFLSILAFGASLTGFVNTLFGRSKIRLKILLGIAAILLILYYFSTRAAIGFVIFYIFFVWFESLYLIIRAMIRREKSAFIVGGGILTFFAIIILVIIFNILESLNIAVPQILSSDEFGMSLLVLIVVSFPISISAYLGWQFASTNLSLVKQLDEVNRLSDINLKQEQEKQQILQDQNDLLEKQVDERTFELQNEKQKTENLLLNILPHEVAEELKENGSSEAKYYDEVTVLFTDFVNFTQSSEKMGAEKMLVELNECFTAFDMIMEKHGLEKIKTIGDAYLAVCGLPIKNESHAYQTVLVALDIIDFIEERKKTHPEALDIRVGINSGSLIAGIVGVKKFAYDIWGDTVNTAARMEQNSEKGKINISESTYQLVKDKVHCEYRGKIHTKGKGDMDMYFALETKKD</sequence>
<dbReference type="Gene3D" id="3.30.70.1230">
    <property type="entry name" value="Nucleotide cyclase"/>
    <property type="match status" value="1"/>
</dbReference>
<keyword evidence="7" id="KW-0547">Nucleotide-binding</keyword>
<feature type="transmembrane region" description="Helical" evidence="15">
    <location>
        <begin position="289"/>
        <end position="305"/>
    </location>
</feature>
<feature type="transmembrane region" description="Helical" evidence="15">
    <location>
        <begin position="383"/>
        <end position="404"/>
    </location>
</feature>
<comment type="catalytic activity">
    <reaction evidence="1">
        <text>ATP = 3',5'-cyclic AMP + diphosphate</text>
        <dbReference type="Rhea" id="RHEA:15389"/>
        <dbReference type="ChEBI" id="CHEBI:30616"/>
        <dbReference type="ChEBI" id="CHEBI:33019"/>
        <dbReference type="ChEBI" id="CHEBI:58165"/>
        <dbReference type="EC" id="4.6.1.1"/>
    </reaction>
</comment>
<keyword evidence="19" id="KW-1185">Reference proteome</keyword>
<evidence type="ECO:0000256" key="10">
    <source>
        <dbReference type="ARBA" id="ARBA00022989"/>
    </source>
</evidence>
<dbReference type="Gene3D" id="2.60.120.260">
    <property type="entry name" value="Galactose-binding domain-like"/>
    <property type="match status" value="1"/>
</dbReference>
<dbReference type="PROSITE" id="PS00452">
    <property type="entry name" value="GUANYLATE_CYCLASE_1"/>
    <property type="match status" value="1"/>
</dbReference>
<dbReference type="SUPFAM" id="SSF55073">
    <property type="entry name" value="Nucleotide cyclase"/>
    <property type="match status" value="1"/>
</dbReference>
<feature type="transmembrane region" description="Helical" evidence="15">
    <location>
        <begin position="311"/>
        <end position="329"/>
    </location>
</feature>
<evidence type="ECO:0000256" key="4">
    <source>
        <dbReference type="ARBA" id="ARBA00012201"/>
    </source>
</evidence>
<comment type="subcellular location">
    <subcellularLocation>
        <location evidence="3">Membrane</location>
        <topology evidence="3">Multi-pass membrane protein</topology>
    </subcellularLocation>
</comment>
<evidence type="ECO:0000256" key="12">
    <source>
        <dbReference type="ARBA" id="ARBA00023136"/>
    </source>
</evidence>
<feature type="transmembrane region" description="Helical" evidence="15">
    <location>
        <begin position="228"/>
        <end position="248"/>
    </location>
</feature>
<keyword evidence="9" id="KW-0460">Magnesium</keyword>
<evidence type="ECO:0000256" key="3">
    <source>
        <dbReference type="ARBA" id="ARBA00004141"/>
    </source>
</evidence>
<feature type="domain" description="Guanylate cyclase" evidence="17">
    <location>
        <begin position="491"/>
        <end position="618"/>
    </location>
</feature>
<dbReference type="SMART" id="SM00044">
    <property type="entry name" value="CYCc"/>
    <property type="match status" value="1"/>
</dbReference>
<name>A0ABT3I0R0_9FLAO</name>
<dbReference type="Gene3D" id="6.10.250.780">
    <property type="match status" value="1"/>
</dbReference>
<comment type="cofactor">
    <cofactor evidence="2">
        <name>Mg(2+)</name>
        <dbReference type="ChEBI" id="CHEBI:18420"/>
    </cofactor>
</comment>
<gene>
    <name evidence="18" type="ORF">OMO38_13910</name>
</gene>
<comment type="caution">
    <text evidence="18">The sequence shown here is derived from an EMBL/GenBank/DDBJ whole genome shotgun (WGS) entry which is preliminary data.</text>
</comment>
<keyword evidence="8" id="KW-0067">ATP-binding</keyword>
<feature type="transmembrane region" description="Helical" evidence="15">
    <location>
        <begin position="198"/>
        <end position="221"/>
    </location>
</feature>
<feature type="transmembrane region" description="Helical" evidence="15">
    <location>
        <begin position="341"/>
        <end position="363"/>
    </location>
</feature>
<proteinExistence type="inferred from homology"/>
<dbReference type="PANTHER" id="PTHR45627:SF12">
    <property type="entry name" value="ADENYLATE CYCLASE TYPE 2"/>
    <property type="match status" value="1"/>
</dbReference>
<dbReference type="InterPro" id="IPR029787">
    <property type="entry name" value="Nucleotide_cyclase"/>
</dbReference>
<evidence type="ECO:0000256" key="16">
    <source>
        <dbReference type="SAM" id="SignalP"/>
    </source>
</evidence>
<accession>A0ABT3I0R0</accession>
<dbReference type="Proteomes" id="UP001163731">
    <property type="component" value="Unassembled WGS sequence"/>
</dbReference>
<evidence type="ECO:0000256" key="2">
    <source>
        <dbReference type="ARBA" id="ARBA00001946"/>
    </source>
</evidence>
<comment type="similarity">
    <text evidence="14">Belongs to the adenylyl cyclase class-4/guanylyl cyclase family.</text>
</comment>
<keyword evidence="10 15" id="KW-1133">Transmembrane helix</keyword>